<evidence type="ECO:0000256" key="8">
    <source>
        <dbReference type="ARBA" id="ARBA00022927"/>
    </source>
</evidence>
<keyword evidence="17" id="KW-1185">Reference proteome</keyword>
<dbReference type="SMART" id="SM00962">
    <property type="entry name" value="SRP54"/>
    <property type="match status" value="1"/>
</dbReference>
<comment type="caution">
    <text evidence="16">The sequence shown here is derived from an EMBL/GenBank/DDBJ whole genome shotgun (WGS) entry which is preliminary data.</text>
</comment>
<protein>
    <recommendedName>
        <fullName evidence="3">Flagellar biosynthesis protein FlhF</fullName>
    </recommendedName>
    <alternativeName>
        <fullName evidence="13">Flagella-associated GTP-binding protein</fullName>
    </alternativeName>
</protein>
<dbReference type="InterPro" id="IPR027417">
    <property type="entry name" value="P-loop_NTPase"/>
</dbReference>
<dbReference type="Proteomes" id="UP000680304">
    <property type="component" value="Unassembled WGS sequence"/>
</dbReference>
<evidence type="ECO:0000256" key="1">
    <source>
        <dbReference type="ARBA" id="ARBA00004413"/>
    </source>
</evidence>
<dbReference type="CDD" id="cd17873">
    <property type="entry name" value="FlhF"/>
    <property type="match status" value="1"/>
</dbReference>
<evidence type="ECO:0000256" key="7">
    <source>
        <dbReference type="ARBA" id="ARBA00022795"/>
    </source>
</evidence>
<dbReference type="EMBL" id="BOVJ01000127">
    <property type="protein sequence ID" value="GIQ65320.1"/>
    <property type="molecule type" value="Genomic_DNA"/>
</dbReference>
<evidence type="ECO:0000259" key="15">
    <source>
        <dbReference type="SMART" id="SM00962"/>
    </source>
</evidence>
<keyword evidence="8" id="KW-0653">Protein transport</keyword>
<evidence type="ECO:0000256" key="3">
    <source>
        <dbReference type="ARBA" id="ARBA00014919"/>
    </source>
</evidence>
<dbReference type="Pfam" id="PF00448">
    <property type="entry name" value="SRP54"/>
    <property type="match status" value="1"/>
</dbReference>
<evidence type="ECO:0000313" key="17">
    <source>
        <dbReference type="Proteomes" id="UP000680304"/>
    </source>
</evidence>
<evidence type="ECO:0000259" key="14">
    <source>
        <dbReference type="SMART" id="SM00382"/>
    </source>
</evidence>
<keyword evidence="7" id="KW-1005">Bacterial flagellum biogenesis</keyword>
<evidence type="ECO:0000256" key="12">
    <source>
        <dbReference type="ARBA" id="ARBA00025337"/>
    </source>
</evidence>
<dbReference type="PANTHER" id="PTHR43134:SF3">
    <property type="entry name" value="FLAGELLAR BIOSYNTHESIS PROTEIN FLHF"/>
    <property type="match status" value="1"/>
</dbReference>
<keyword evidence="11" id="KW-1006">Bacterial flagellum protein export</keyword>
<dbReference type="InterPro" id="IPR047040">
    <property type="entry name" value="FlhF__GTPase_dom"/>
</dbReference>
<keyword evidence="10" id="KW-0472">Membrane</keyword>
<evidence type="ECO:0000256" key="9">
    <source>
        <dbReference type="ARBA" id="ARBA00023134"/>
    </source>
</evidence>
<dbReference type="SMART" id="SM00382">
    <property type="entry name" value="AAA"/>
    <property type="match status" value="1"/>
</dbReference>
<feature type="domain" description="SRP54-type proteins GTP-binding" evidence="15">
    <location>
        <begin position="18"/>
        <end position="209"/>
    </location>
</feature>
<evidence type="ECO:0000313" key="16">
    <source>
        <dbReference type="EMBL" id="GIQ65320.1"/>
    </source>
</evidence>
<keyword evidence="4" id="KW-0813">Transport</keyword>
<feature type="domain" description="AAA+ ATPase" evidence="14">
    <location>
        <begin position="17"/>
        <end position="182"/>
    </location>
</feature>
<evidence type="ECO:0000256" key="4">
    <source>
        <dbReference type="ARBA" id="ARBA00022448"/>
    </source>
</evidence>
<evidence type="ECO:0000256" key="2">
    <source>
        <dbReference type="ARBA" id="ARBA00008531"/>
    </source>
</evidence>
<evidence type="ECO:0000256" key="13">
    <source>
        <dbReference type="ARBA" id="ARBA00030866"/>
    </source>
</evidence>
<organism evidence="16 17">
    <name type="scientific">Paenibacillus cisolokensis</name>
    <dbReference type="NCBI Taxonomy" id="1658519"/>
    <lineage>
        <taxon>Bacteria</taxon>
        <taxon>Bacillati</taxon>
        <taxon>Bacillota</taxon>
        <taxon>Bacilli</taxon>
        <taxon>Bacillales</taxon>
        <taxon>Paenibacillaceae</taxon>
        <taxon>Paenibacillus</taxon>
    </lineage>
</organism>
<keyword evidence="9" id="KW-0342">GTP-binding</keyword>
<name>A0ABQ4NAV8_9BACL</name>
<keyword evidence="6" id="KW-0547">Nucleotide-binding</keyword>
<comment type="similarity">
    <text evidence="2">Belongs to the GTP-binding SRP family.</text>
</comment>
<comment type="function">
    <text evidence="12">Necessary for flagellar biosynthesis. May be involved in translocation of the flagellum.</text>
</comment>
<accession>A0ABQ4NAV8</accession>
<comment type="subcellular location">
    <subcellularLocation>
        <location evidence="1">Cell membrane</location>
        <topology evidence="1">Peripheral membrane protein</topology>
        <orientation evidence="1">Cytoplasmic side</orientation>
    </subcellularLocation>
</comment>
<gene>
    <name evidence="16" type="ORF">PACILC2_38880</name>
</gene>
<evidence type="ECO:0000256" key="11">
    <source>
        <dbReference type="ARBA" id="ARBA00023225"/>
    </source>
</evidence>
<evidence type="ECO:0000256" key="6">
    <source>
        <dbReference type="ARBA" id="ARBA00022741"/>
    </source>
</evidence>
<dbReference type="InterPro" id="IPR000897">
    <property type="entry name" value="SRP54_GTPase_dom"/>
</dbReference>
<evidence type="ECO:0000256" key="10">
    <source>
        <dbReference type="ARBA" id="ARBA00023136"/>
    </source>
</evidence>
<proteinExistence type="inferred from homology"/>
<dbReference type="InterPro" id="IPR003593">
    <property type="entry name" value="AAA+_ATPase"/>
</dbReference>
<dbReference type="PANTHER" id="PTHR43134">
    <property type="entry name" value="SIGNAL RECOGNITION PARTICLE RECEPTOR SUBUNIT ALPHA"/>
    <property type="match status" value="1"/>
</dbReference>
<dbReference type="RefSeq" id="WP_307860625.1">
    <property type="nucleotide sequence ID" value="NZ_BOVJ01000127.1"/>
</dbReference>
<keyword evidence="5" id="KW-1003">Cell membrane</keyword>
<reference evidence="16 17" key="1">
    <citation type="submission" date="2021-04" db="EMBL/GenBank/DDBJ databases">
        <title>Draft genome sequence of Paenibacillus cisolokensis, LC2-13A.</title>
        <authorList>
            <person name="Uke A."/>
            <person name="Chhe C."/>
            <person name="Baramee S."/>
            <person name="Kosugi A."/>
        </authorList>
    </citation>
    <scope>NUCLEOTIDE SEQUENCE [LARGE SCALE GENOMIC DNA]</scope>
    <source>
        <strain evidence="16 17">LC2-13A</strain>
    </source>
</reference>
<dbReference type="SUPFAM" id="SSF52540">
    <property type="entry name" value="P-loop containing nucleoside triphosphate hydrolases"/>
    <property type="match status" value="1"/>
</dbReference>
<sequence length="214" mass="23668">MLTGWLEPLVDEGIRPDTRVVHFVGPTGVGKTTTIAKLAAEQSIRNRRKIGFITSDTYRIAAVEQLRTYASILNAPMEVVISHADLDRAFRQLENCELIFMDTAGRNFRSELHVSEVNSLLRAGDRSDTYLVLSMTAKSADMTAIAGQFAKYGVTKALFTKLDETETYGGILNVVLEHQLKLAYITGGQTVPDDIEPFRADRYVAKLLGDAPDD</sequence>
<evidence type="ECO:0000256" key="5">
    <source>
        <dbReference type="ARBA" id="ARBA00022475"/>
    </source>
</evidence>
<dbReference type="Gene3D" id="3.40.50.300">
    <property type="entry name" value="P-loop containing nucleotide triphosphate hydrolases"/>
    <property type="match status" value="1"/>
</dbReference>